<evidence type="ECO:0000256" key="1">
    <source>
        <dbReference type="ARBA" id="ARBA00005290"/>
    </source>
</evidence>
<accession>A0A6G3MHF1</accession>
<sequence length="184" mass="20656">MDIEKNSRNPVILVLGMAGSGKTSFVNMFSLYLKSIDKTSYSINLDPAVLNLPYKPNIDIRDIINYKEVMRKYKLGPNGAIVTSLNLFSTKINEVIKTIEENSCNYTYTIIDTPGQIEVFTWSASGMIISETLAGTWPTFIIYVVDTPRSINPCTFMSNMLNAVSCMYKTRLPLLVVFNKVLLS</sequence>
<dbReference type="GO" id="GO:0005634">
    <property type="term" value="C:nucleus"/>
    <property type="evidence" value="ECO:0007669"/>
    <property type="project" value="UniProtKB-SubCell"/>
</dbReference>
<keyword evidence="5" id="KW-0963">Cytoplasm</keyword>
<dbReference type="PANTHER" id="PTHR21231:SF8">
    <property type="entry name" value="GPN-LOOP GTPASE 1"/>
    <property type="match status" value="1"/>
</dbReference>
<dbReference type="AlphaFoldDB" id="A0A6G3MHF1"/>
<dbReference type="Gene3D" id="3.40.50.300">
    <property type="entry name" value="P-loop containing nucleotide triphosphate hydrolases"/>
    <property type="match status" value="1"/>
</dbReference>
<evidence type="ECO:0000256" key="4">
    <source>
        <dbReference type="ARBA" id="ARBA00023134"/>
    </source>
</evidence>
<keyword evidence="2 5" id="KW-0547">Nucleotide-binding</keyword>
<keyword evidence="3 5" id="KW-0378">Hydrolase</keyword>
<comment type="subcellular location">
    <subcellularLocation>
        <location evidence="5">Cytoplasm</location>
    </subcellularLocation>
    <subcellularLocation>
        <location evidence="5">Nucleus</location>
    </subcellularLocation>
</comment>
<dbReference type="PANTHER" id="PTHR21231">
    <property type="entry name" value="XPA-BINDING PROTEIN 1-RELATED"/>
    <property type="match status" value="1"/>
</dbReference>
<dbReference type="CDD" id="cd17870">
    <property type="entry name" value="GPN1"/>
    <property type="match status" value="1"/>
</dbReference>
<comment type="subunit">
    <text evidence="5">Binds to RNA polymerase II.</text>
</comment>
<organism evidence="6">
    <name type="scientific">Henneguya salminicola</name>
    <name type="common">Myxosporean</name>
    <dbReference type="NCBI Taxonomy" id="69463"/>
    <lineage>
        <taxon>Eukaryota</taxon>
        <taxon>Metazoa</taxon>
        <taxon>Cnidaria</taxon>
        <taxon>Myxozoa</taxon>
        <taxon>Myxosporea</taxon>
        <taxon>Bivalvulida</taxon>
        <taxon>Platysporina</taxon>
        <taxon>Myxobolidae</taxon>
        <taxon>Henneguya</taxon>
    </lineage>
</organism>
<dbReference type="EMBL" id="GHBP01003492">
    <property type="protein sequence ID" value="NDJ93403.1"/>
    <property type="molecule type" value="Transcribed_RNA"/>
</dbReference>
<dbReference type="InterPro" id="IPR004130">
    <property type="entry name" value="Gpn"/>
</dbReference>
<dbReference type="GO" id="GO:0005737">
    <property type="term" value="C:cytoplasm"/>
    <property type="evidence" value="ECO:0007669"/>
    <property type="project" value="UniProtKB-SubCell"/>
</dbReference>
<dbReference type="InterPro" id="IPR030230">
    <property type="entry name" value="Gpn1/Npa3/XAB1"/>
</dbReference>
<evidence type="ECO:0000256" key="5">
    <source>
        <dbReference type="RuleBase" id="RU365059"/>
    </source>
</evidence>
<comment type="similarity">
    <text evidence="1 5">Belongs to the GPN-loop GTPase family.</text>
</comment>
<dbReference type="Pfam" id="PF03029">
    <property type="entry name" value="ATP_bind_1"/>
    <property type="match status" value="1"/>
</dbReference>
<evidence type="ECO:0000313" key="6">
    <source>
        <dbReference type="EMBL" id="NDJ93403.1"/>
    </source>
</evidence>
<evidence type="ECO:0000256" key="2">
    <source>
        <dbReference type="ARBA" id="ARBA00022741"/>
    </source>
</evidence>
<reference evidence="6" key="1">
    <citation type="submission" date="2018-11" db="EMBL/GenBank/DDBJ databases">
        <title>Henneguya salminicola genome and transcriptome.</title>
        <authorList>
            <person name="Yahalomi D."/>
            <person name="Atkinson S.D."/>
            <person name="Neuhof M."/>
            <person name="Chang E.S."/>
            <person name="Philippe H."/>
            <person name="Cartwright P."/>
            <person name="Bartholomew J.L."/>
            <person name="Huchon D."/>
        </authorList>
    </citation>
    <scope>NUCLEOTIDE SEQUENCE</scope>
    <source>
        <strain evidence="6">Hz1</strain>
        <tissue evidence="6">Whole</tissue>
    </source>
</reference>
<proteinExistence type="inferred from homology"/>
<dbReference type="EC" id="3.6.5.-" evidence="5"/>
<dbReference type="GO" id="GO:0003924">
    <property type="term" value="F:GTPase activity"/>
    <property type="evidence" value="ECO:0007669"/>
    <property type="project" value="InterPro"/>
</dbReference>
<dbReference type="InterPro" id="IPR027417">
    <property type="entry name" value="P-loop_NTPase"/>
</dbReference>
<evidence type="ECO:0000256" key="3">
    <source>
        <dbReference type="ARBA" id="ARBA00022801"/>
    </source>
</evidence>
<dbReference type="GO" id="GO:0005525">
    <property type="term" value="F:GTP binding"/>
    <property type="evidence" value="ECO:0007669"/>
    <property type="project" value="UniProtKB-KW"/>
</dbReference>
<dbReference type="SUPFAM" id="SSF52540">
    <property type="entry name" value="P-loop containing nucleoside triphosphate hydrolases"/>
    <property type="match status" value="1"/>
</dbReference>
<keyword evidence="4 5" id="KW-0342">GTP-binding</keyword>
<name>A0A6G3MHF1_HENSL</name>
<protein>
    <recommendedName>
        <fullName evidence="5">GPN-loop GTPase</fullName>
        <ecNumber evidence="5">3.6.5.-</ecNumber>
    </recommendedName>
</protein>
<comment type="function">
    <text evidence="5">Small GTPase required for proper nuclear import of RNA polymerase II (RNAPII). May act at an RNAP assembly step prior to nuclear import.</text>
</comment>